<dbReference type="Proteomes" id="UP000694892">
    <property type="component" value="Chromosome 7L"/>
</dbReference>
<name>A0A974CFX8_XENLA</name>
<protein>
    <submittedName>
        <fullName evidence="2">Uncharacterized protein</fullName>
    </submittedName>
</protein>
<evidence type="ECO:0000313" key="3">
    <source>
        <dbReference type="Proteomes" id="UP000694892"/>
    </source>
</evidence>
<dbReference type="AlphaFoldDB" id="A0A974CFX8"/>
<feature type="transmembrane region" description="Helical" evidence="1">
    <location>
        <begin position="33"/>
        <end position="50"/>
    </location>
</feature>
<keyword evidence="1" id="KW-1133">Transmembrane helix</keyword>
<sequence length="93" mass="10944">MEQLEACAAYLCHFLSAIRHIQAASKVVINNTFLKLWWMLCIFDLHAFYIHPFFHILLYPFTILFIFWSDILPALLLLDASVKTHVAFLKHTH</sequence>
<keyword evidence="1" id="KW-0812">Transmembrane</keyword>
<organism evidence="2 3">
    <name type="scientific">Xenopus laevis</name>
    <name type="common">African clawed frog</name>
    <dbReference type="NCBI Taxonomy" id="8355"/>
    <lineage>
        <taxon>Eukaryota</taxon>
        <taxon>Metazoa</taxon>
        <taxon>Chordata</taxon>
        <taxon>Craniata</taxon>
        <taxon>Vertebrata</taxon>
        <taxon>Euteleostomi</taxon>
        <taxon>Amphibia</taxon>
        <taxon>Batrachia</taxon>
        <taxon>Anura</taxon>
        <taxon>Pipoidea</taxon>
        <taxon>Pipidae</taxon>
        <taxon>Xenopodinae</taxon>
        <taxon>Xenopus</taxon>
        <taxon>Xenopus</taxon>
    </lineage>
</organism>
<evidence type="ECO:0000256" key="1">
    <source>
        <dbReference type="SAM" id="Phobius"/>
    </source>
</evidence>
<keyword evidence="1" id="KW-0472">Membrane</keyword>
<evidence type="ECO:0000313" key="2">
    <source>
        <dbReference type="EMBL" id="OCT72478.1"/>
    </source>
</evidence>
<dbReference type="EMBL" id="CM004478">
    <property type="protein sequence ID" value="OCT72478.1"/>
    <property type="molecule type" value="Genomic_DNA"/>
</dbReference>
<accession>A0A974CFX8</accession>
<gene>
    <name evidence="2" type="ORF">XELAEV_18035458mg</name>
</gene>
<reference evidence="3" key="1">
    <citation type="journal article" date="2016" name="Nature">
        <title>Genome evolution in the allotetraploid frog Xenopus laevis.</title>
        <authorList>
            <person name="Session A.M."/>
            <person name="Uno Y."/>
            <person name="Kwon T."/>
            <person name="Chapman J.A."/>
            <person name="Toyoda A."/>
            <person name="Takahashi S."/>
            <person name="Fukui A."/>
            <person name="Hikosaka A."/>
            <person name="Suzuki A."/>
            <person name="Kondo M."/>
            <person name="van Heeringen S.J."/>
            <person name="Quigley I."/>
            <person name="Heinz S."/>
            <person name="Ogino H."/>
            <person name="Ochi H."/>
            <person name="Hellsten U."/>
            <person name="Lyons J.B."/>
            <person name="Simakov O."/>
            <person name="Putnam N."/>
            <person name="Stites J."/>
            <person name="Kuroki Y."/>
            <person name="Tanaka T."/>
            <person name="Michiue T."/>
            <person name="Watanabe M."/>
            <person name="Bogdanovic O."/>
            <person name="Lister R."/>
            <person name="Georgiou G."/>
            <person name="Paranjpe S.S."/>
            <person name="van Kruijsbergen I."/>
            <person name="Shu S."/>
            <person name="Carlson J."/>
            <person name="Kinoshita T."/>
            <person name="Ohta Y."/>
            <person name="Mawaribuchi S."/>
            <person name="Jenkins J."/>
            <person name="Grimwood J."/>
            <person name="Schmutz J."/>
            <person name="Mitros T."/>
            <person name="Mozaffari S.V."/>
            <person name="Suzuki Y."/>
            <person name="Haramoto Y."/>
            <person name="Yamamoto T.S."/>
            <person name="Takagi C."/>
            <person name="Heald R."/>
            <person name="Miller K."/>
            <person name="Haudenschild C."/>
            <person name="Kitzman J."/>
            <person name="Nakayama T."/>
            <person name="Izutsu Y."/>
            <person name="Robert J."/>
            <person name="Fortriede J."/>
            <person name="Burns K."/>
            <person name="Lotay V."/>
            <person name="Karimi K."/>
            <person name="Yasuoka Y."/>
            <person name="Dichmann D.S."/>
            <person name="Flajnik M.F."/>
            <person name="Houston D.W."/>
            <person name="Shendure J."/>
            <person name="DuPasquier L."/>
            <person name="Vize P.D."/>
            <person name="Zorn A.M."/>
            <person name="Ito M."/>
            <person name="Marcotte E.M."/>
            <person name="Wallingford J.B."/>
            <person name="Ito Y."/>
            <person name="Asashima M."/>
            <person name="Ueno N."/>
            <person name="Matsuda Y."/>
            <person name="Veenstra G.J."/>
            <person name="Fujiyama A."/>
            <person name="Harland R.M."/>
            <person name="Taira M."/>
            <person name="Rokhsar D.S."/>
        </authorList>
    </citation>
    <scope>NUCLEOTIDE SEQUENCE [LARGE SCALE GENOMIC DNA]</scope>
    <source>
        <strain evidence="3">J</strain>
    </source>
</reference>
<proteinExistence type="predicted"/>
<feature type="transmembrane region" description="Helical" evidence="1">
    <location>
        <begin position="57"/>
        <end position="78"/>
    </location>
</feature>